<dbReference type="RefSeq" id="XP_065675618.1">
    <property type="nucleotide sequence ID" value="XM_065819546.1"/>
</dbReference>
<dbReference type="GeneID" id="136091834"/>
<name>A0ABM4DM51_HYDVU</name>
<dbReference type="PANTHER" id="PTHR46238:SF11">
    <property type="entry name" value="AGAMOUS-LIKE MADS-BOX PROTEIN AGL16"/>
    <property type="match status" value="1"/>
</dbReference>
<keyword evidence="1" id="KW-1185">Reference proteome</keyword>
<organism evidence="1 2">
    <name type="scientific">Hydra vulgaris</name>
    <name type="common">Hydra</name>
    <name type="synonym">Hydra attenuata</name>
    <dbReference type="NCBI Taxonomy" id="6087"/>
    <lineage>
        <taxon>Eukaryota</taxon>
        <taxon>Metazoa</taxon>
        <taxon>Cnidaria</taxon>
        <taxon>Hydrozoa</taxon>
        <taxon>Hydroidolina</taxon>
        <taxon>Anthoathecata</taxon>
        <taxon>Aplanulata</taxon>
        <taxon>Hydridae</taxon>
        <taxon>Hydra</taxon>
    </lineage>
</organism>
<gene>
    <name evidence="2" type="primary">LOC136091834</name>
</gene>
<dbReference type="PANTHER" id="PTHR46238">
    <property type="entry name" value="REVERSE TRANSCRIPTASE DOMAIN-CONTAINING PROTEIN"/>
    <property type="match status" value="1"/>
</dbReference>
<proteinExistence type="predicted"/>
<reference evidence="2" key="1">
    <citation type="submission" date="2025-08" db="UniProtKB">
        <authorList>
            <consortium name="RefSeq"/>
        </authorList>
    </citation>
    <scope>IDENTIFICATION</scope>
</reference>
<accession>A0ABM4DM51</accession>
<evidence type="ECO:0000313" key="1">
    <source>
        <dbReference type="Proteomes" id="UP001652625"/>
    </source>
</evidence>
<sequence>MFYGSETWAMKVDDVQRLERTERMMIRWMCGVTLKDKKSSDDLRKRLGIVSVSDRVRQGRLRWFGHVERKDADDWLTACRKLKVSGEKGRGRNRKTWKECVLDDMKKLHLRKEDVQDRVYWRNCIMRNVQPVQALKQGR</sequence>
<dbReference type="Proteomes" id="UP001652625">
    <property type="component" value="Chromosome 15"/>
</dbReference>
<protein>
    <submittedName>
        <fullName evidence="2">Uncharacterized protein LOC136091834</fullName>
    </submittedName>
</protein>
<evidence type="ECO:0000313" key="2">
    <source>
        <dbReference type="RefSeq" id="XP_065675618.1"/>
    </source>
</evidence>